<evidence type="ECO:0000313" key="5">
    <source>
        <dbReference type="Proteomes" id="UP000198287"/>
    </source>
</evidence>
<gene>
    <name evidence="4" type="ORF">Fcan01_18698</name>
</gene>
<dbReference type="SMART" id="SM00355">
    <property type="entry name" value="ZnF_C2H2"/>
    <property type="match status" value="2"/>
</dbReference>
<dbReference type="SUPFAM" id="SSF57667">
    <property type="entry name" value="beta-beta-alpha zinc fingers"/>
    <property type="match status" value="1"/>
</dbReference>
<dbReference type="PROSITE" id="PS00028">
    <property type="entry name" value="ZINC_FINGER_C2H2_1"/>
    <property type="match status" value="2"/>
</dbReference>
<organism evidence="4 5">
    <name type="scientific">Folsomia candida</name>
    <name type="common">Springtail</name>
    <dbReference type="NCBI Taxonomy" id="158441"/>
    <lineage>
        <taxon>Eukaryota</taxon>
        <taxon>Metazoa</taxon>
        <taxon>Ecdysozoa</taxon>
        <taxon>Arthropoda</taxon>
        <taxon>Hexapoda</taxon>
        <taxon>Collembola</taxon>
        <taxon>Entomobryomorpha</taxon>
        <taxon>Isotomoidea</taxon>
        <taxon>Isotomidae</taxon>
        <taxon>Proisotominae</taxon>
        <taxon>Folsomia</taxon>
    </lineage>
</organism>
<dbReference type="InterPro" id="IPR036236">
    <property type="entry name" value="Znf_C2H2_sf"/>
</dbReference>
<evidence type="ECO:0000256" key="1">
    <source>
        <dbReference type="PROSITE-ProRule" id="PRU00042"/>
    </source>
</evidence>
<feature type="region of interest" description="Disordered" evidence="2">
    <location>
        <begin position="1"/>
        <end position="97"/>
    </location>
</feature>
<dbReference type="InterPro" id="IPR013087">
    <property type="entry name" value="Znf_C2H2_type"/>
</dbReference>
<keyword evidence="1" id="KW-0863">Zinc-finger</keyword>
<dbReference type="Gene3D" id="3.30.160.60">
    <property type="entry name" value="Classic Zinc Finger"/>
    <property type="match status" value="1"/>
</dbReference>
<name>A0A226DP52_FOLCA</name>
<dbReference type="GO" id="GO:0008270">
    <property type="term" value="F:zinc ion binding"/>
    <property type="evidence" value="ECO:0007669"/>
    <property type="project" value="UniProtKB-KW"/>
</dbReference>
<feature type="compositionally biased region" description="Basic and acidic residues" evidence="2">
    <location>
        <begin position="68"/>
        <end position="97"/>
    </location>
</feature>
<keyword evidence="5" id="KW-1185">Reference proteome</keyword>
<protein>
    <recommendedName>
        <fullName evidence="3">C2H2-type domain-containing protein</fullName>
    </recommendedName>
</protein>
<reference evidence="4 5" key="1">
    <citation type="submission" date="2015-12" db="EMBL/GenBank/DDBJ databases">
        <title>The genome of Folsomia candida.</title>
        <authorList>
            <person name="Faddeeva A."/>
            <person name="Derks M.F."/>
            <person name="Anvar Y."/>
            <person name="Smit S."/>
            <person name="Van Straalen N."/>
            <person name="Roelofs D."/>
        </authorList>
    </citation>
    <scope>NUCLEOTIDE SEQUENCE [LARGE SCALE GENOMIC DNA]</scope>
    <source>
        <strain evidence="4 5">VU population</strain>
        <tissue evidence="4">Whole body</tissue>
    </source>
</reference>
<feature type="domain" description="C2H2-type" evidence="3">
    <location>
        <begin position="163"/>
        <end position="186"/>
    </location>
</feature>
<dbReference type="Pfam" id="PF00096">
    <property type="entry name" value="zf-C2H2"/>
    <property type="match status" value="1"/>
</dbReference>
<dbReference type="Proteomes" id="UP000198287">
    <property type="component" value="Unassembled WGS sequence"/>
</dbReference>
<sequence>MINSIPMMNLQSYNQPQNLGGSSCPPAPESRLDERMEVVESNGGGAEVEVQRHSQTVQALRKYLQRKLSSEDSSSERESQSPQDTENHHRSFDTAEESKSTLTCSIVYANNHSSGRNNFPLQKQRSLDDYTHPSTTTPTPSAPTIIPDHRYLRTDLCAAILLSRCTFCDQSFELDDQLRTHLREKHWNYFFDNPTLSQEAACEALDLSMRKSPPEVTGSLPNLSVMQSFASTMAMFGMDSGGRGSKKVVKCATCGKAFSTKWNWKQHQKIHLRENLQACIQ</sequence>
<evidence type="ECO:0000256" key="2">
    <source>
        <dbReference type="SAM" id="MobiDB-lite"/>
    </source>
</evidence>
<evidence type="ECO:0000259" key="3">
    <source>
        <dbReference type="PROSITE" id="PS50157"/>
    </source>
</evidence>
<dbReference type="PROSITE" id="PS50157">
    <property type="entry name" value="ZINC_FINGER_C2H2_2"/>
    <property type="match status" value="2"/>
</dbReference>
<evidence type="ECO:0000313" key="4">
    <source>
        <dbReference type="EMBL" id="OXA46614.1"/>
    </source>
</evidence>
<keyword evidence="1" id="KW-0479">Metal-binding</keyword>
<proteinExistence type="predicted"/>
<feature type="compositionally biased region" description="Polar residues" evidence="2">
    <location>
        <begin position="9"/>
        <end position="21"/>
    </location>
</feature>
<feature type="domain" description="C2H2-type" evidence="3">
    <location>
        <begin position="249"/>
        <end position="276"/>
    </location>
</feature>
<comment type="caution">
    <text evidence="4">The sequence shown here is derived from an EMBL/GenBank/DDBJ whole genome shotgun (WGS) entry which is preliminary data.</text>
</comment>
<accession>A0A226DP52</accession>
<dbReference type="AlphaFoldDB" id="A0A226DP52"/>
<dbReference type="EMBL" id="LNIX01000015">
    <property type="protein sequence ID" value="OXA46614.1"/>
    <property type="molecule type" value="Genomic_DNA"/>
</dbReference>
<keyword evidence="1" id="KW-0862">Zinc</keyword>